<dbReference type="InterPro" id="IPR000210">
    <property type="entry name" value="BTB/POZ_dom"/>
</dbReference>
<dbReference type="InterPro" id="IPR011705">
    <property type="entry name" value="BACK"/>
</dbReference>
<dbReference type="PANTHER" id="PTHR45774">
    <property type="entry name" value="BTB/POZ DOMAIN-CONTAINING"/>
    <property type="match status" value="1"/>
</dbReference>
<evidence type="ECO:0000256" key="2">
    <source>
        <dbReference type="ARBA" id="ARBA00022490"/>
    </source>
</evidence>
<protein>
    <recommendedName>
        <fullName evidence="3">BTB domain-containing protein</fullName>
    </recommendedName>
</protein>
<dbReference type="InterPro" id="IPR038648">
    <property type="entry name" value="PHR_sf"/>
</dbReference>
<proteinExistence type="predicted"/>
<evidence type="ECO:0000256" key="1">
    <source>
        <dbReference type="ARBA" id="ARBA00004496"/>
    </source>
</evidence>
<reference evidence="4" key="1">
    <citation type="submission" date="2019-08" db="EMBL/GenBank/DDBJ databases">
        <title>The improved chromosome-level genome for the pearl oyster Pinctada fucata martensii using PacBio sequencing and Hi-C.</title>
        <authorList>
            <person name="Zheng Z."/>
        </authorList>
    </citation>
    <scope>NUCLEOTIDE SEQUENCE</scope>
    <source>
        <strain evidence="4">ZZ-2019</strain>
        <tissue evidence="4">Adductor muscle</tissue>
    </source>
</reference>
<evidence type="ECO:0000313" key="4">
    <source>
        <dbReference type="EMBL" id="KAK3102443.1"/>
    </source>
</evidence>
<comment type="subcellular location">
    <subcellularLocation>
        <location evidence="1">Cytoplasm</location>
    </subcellularLocation>
</comment>
<organism evidence="4 5">
    <name type="scientific">Pinctada imbricata</name>
    <name type="common">Atlantic pearl-oyster</name>
    <name type="synonym">Pinctada martensii</name>
    <dbReference type="NCBI Taxonomy" id="66713"/>
    <lineage>
        <taxon>Eukaryota</taxon>
        <taxon>Metazoa</taxon>
        <taxon>Spiralia</taxon>
        <taxon>Lophotrochozoa</taxon>
        <taxon>Mollusca</taxon>
        <taxon>Bivalvia</taxon>
        <taxon>Autobranchia</taxon>
        <taxon>Pteriomorphia</taxon>
        <taxon>Pterioida</taxon>
        <taxon>Pterioidea</taxon>
        <taxon>Pteriidae</taxon>
        <taxon>Pinctada</taxon>
    </lineage>
</organism>
<comment type="caution">
    <text evidence="4">The sequence shown here is derived from an EMBL/GenBank/DDBJ whole genome shotgun (WGS) entry which is preliminary data.</text>
</comment>
<name>A0AA88YCS1_PINIB</name>
<dbReference type="Gene3D" id="2.60.120.820">
    <property type="entry name" value="PHR domain"/>
    <property type="match status" value="1"/>
</dbReference>
<dbReference type="PANTHER" id="PTHR45774:SF3">
    <property type="entry name" value="BTB (POZ) DOMAIN-CONTAINING 2B-RELATED"/>
    <property type="match status" value="1"/>
</dbReference>
<dbReference type="InterPro" id="IPR011333">
    <property type="entry name" value="SKP1/BTB/POZ_sf"/>
</dbReference>
<dbReference type="SUPFAM" id="SSF54695">
    <property type="entry name" value="POZ domain"/>
    <property type="match status" value="1"/>
</dbReference>
<dbReference type="InterPro" id="IPR012983">
    <property type="entry name" value="PHR"/>
</dbReference>
<accession>A0AA88YCS1</accession>
<dbReference type="PROSITE" id="PS50097">
    <property type="entry name" value="BTB"/>
    <property type="match status" value="1"/>
</dbReference>
<dbReference type="Gene3D" id="1.25.40.420">
    <property type="match status" value="1"/>
</dbReference>
<gene>
    <name evidence="4" type="ORF">FSP39_011408</name>
</gene>
<sequence length="433" mass="49908">MTTSSVQWQCTKTLPECLLRMLEEEIACDVTFLIGERAQEVKAHKIILMSRSPVFYSMLEGPLAEKGKITITDIDKESFIEFLRFLYTDEFKPNSNTVMAVLYCAKKYCVDHLSKFCSEFLRKNITTENVSIILAAGHRFDDKDIIEACVSLLQGCIGEFMKSTDFLEMSKECLGTVLDLDKADCSEEEIYEGVMRWAGEECRRQEMEVTPADCRTVLGDQMYKIRFATMDSDYFSKHISSSCFLSDEEKVNINKFFPLKNRFLLSKFVSSPKIPKSSSRFPASQSVYRFKDKEHQWIPGKFTDKISFEVSHDTVLRGVQVYGCSERQTTVKYSMCIKDGRGTFLCTRTDSIETDLSFVTYGILLDEPIKLREKERYTIEIDQRPNHQYSMYYGKSGETSVTYSNNKTIHFFSVAYSKHTDVHQGQIPGFILY</sequence>
<dbReference type="Proteomes" id="UP001186944">
    <property type="component" value="Unassembled WGS sequence"/>
</dbReference>
<evidence type="ECO:0000259" key="3">
    <source>
        <dbReference type="PROSITE" id="PS50097"/>
    </source>
</evidence>
<dbReference type="Gene3D" id="3.30.710.10">
    <property type="entry name" value="Potassium Channel Kv1.1, Chain A"/>
    <property type="match status" value="1"/>
</dbReference>
<dbReference type="SMART" id="SM00875">
    <property type="entry name" value="BACK"/>
    <property type="match status" value="1"/>
</dbReference>
<keyword evidence="5" id="KW-1185">Reference proteome</keyword>
<dbReference type="Pfam" id="PF08005">
    <property type="entry name" value="PHR"/>
    <property type="match status" value="1"/>
</dbReference>
<keyword evidence="2" id="KW-0963">Cytoplasm</keyword>
<dbReference type="GO" id="GO:0005829">
    <property type="term" value="C:cytosol"/>
    <property type="evidence" value="ECO:0007669"/>
    <property type="project" value="TreeGrafter"/>
</dbReference>
<dbReference type="AlphaFoldDB" id="A0AA88YCS1"/>
<dbReference type="EMBL" id="VSWD01000005">
    <property type="protein sequence ID" value="KAK3102443.1"/>
    <property type="molecule type" value="Genomic_DNA"/>
</dbReference>
<dbReference type="SMART" id="SM00225">
    <property type="entry name" value="BTB"/>
    <property type="match status" value="1"/>
</dbReference>
<feature type="domain" description="BTB" evidence="3">
    <location>
        <begin position="28"/>
        <end position="95"/>
    </location>
</feature>
<evidence type="ECO:0000313" key="5">
    <source>
        <dbReference type="Proteomes" id="UP001186944"/>
    </source>
</evidence>
<dbReference type="Pfam" id="PF07707">
    <property type="entry name" value="BACK"/>
    <property type="match status" value="1"/>
</dbReference>
<dbReference type="GO" id="GO:0022008">
    <property type="term" value="P:neurogenesis"/>
    <property type="evidence" value="ECO:0007669"/>
    <property type="project" value="TreeGrafter"/>
</dbReference>
<dbReference type="Pfam" id="PF00651">
    <property type="entry name" value="BTB"/>
    <property type="match status" value="1"/>
</dbReference>